<sequence>MSRALSSDLVNWNKLDHDGKASTQAKDFTTILADMLKISFASFTTQSPWLMGTTLHISLPQLDFETLKTKISKAADCCYEIITHWHDEDEDAVYVRMCIEVWQTARNDGHKGCRTQSWADSLPADSPNRLQLVRVSSDSHATTHRAYNIRRKSATYPGDQVLAYFLQMSGKFSSVDMETFFEVFWMDSDGSFDSGKIIAQAPTSGCRSMLTAACSVVEHAFTERYMSRLEETKTPDGLDSLDTEHKQRLSFVDRSFCNQRGVAVHLPGVPAARALEKRRPSFFVGWSEDSPFGPQVHILDDKVVNNRYCMLISSSREPTREECEAMIKELEEELGVPTTGKSWVTQPFKKGDDPWFRADGVLEKRFKEEVINEAVRKLDAERRVCEARPEGLLSKGPSTDLDFKGAFNPEAPNGPRRACTIVVYTRTSKEDGSKTRITIPKQTTTTLGSPFLRFRRRGDRVWVFKEMCSSNKHAWKERCMTAKIPRDRPIIMLSSNPDRVTRRPDEVLMIVEFVKETGGAWYTQGFPIHDGDTDETWTLVDGDAIEILMERLRIDRQRAFQAGTPNRGDSTATRLNNVMSRSTEELPQISALHAVLLHYIISHGFTNILLVARNCPTNLKVEKCSGNGSQNRQLQFLRNMLPPSWREAHPDSIFEWKAMGASAFTGALVSGLQKHLSRIGGKVLILTVRPDQMLKSVVQHSRLHDILSQGRHHAMSFIWDHKTFLEVSDALQLDLEQGKDPTVAAWADILVSQIRAAVDSQMLPILQPVDWISGSEKSETAIRHVKNADECSQSIKLSSYQGGDYVDPHFLQQGPRGFNDESRRISTDYIKELFRGEGIDAEIIFPPKDYHSFDCWCEDGPDQHDPECQCTCSHCVRQRSCPCEVWVGCECPPLCNCHCVGCHDKVLTEDEKRKMIAKREQSKKRKREQADDGQTVPAGGP</sequence>
<reference evidence="2 3" key="1">
    <citation type="submission" date="2016-10" db="EMBL/GenBank/DDBJ databases">
        <authorList>
            <person name="Varghese N."/>
        </authorList>
    </citation>
    <scope>NUCLEOTIDE SEQUENCE [LARGE SCALE GENOMIC DNA]</scope>
</reference>
<dbReference type="AlphaFoldDB" id="A0A1Y6LWQ5"/>
<feature type="region of interest" description="Disordered" evidence="1">
    <location>
        <begin position="917"/>
        <end position="941"/>
    </location>
</feature>
<proteinExistence type="predicted"/>
<dbReference type="Proteomes" id="UP000215453">
    <property type="component" value="Chromosome 8"/>
</dbReference>
<evidence type="ECO:0000313" key="3">
    <source>
        <dbReference type="Proteomes" id="UP000215453"/>
    </source>
</evidence>
<protein>
    <submittedName>
        <fullName evidence="2">Uncharacterized protein</fullName>
    </submittedName>
</protein>
<organism evidence="2 3">
    <name type="scientific">Zymoseptoria tritici ST99CH_1A5</name>
    <dbReference type="NCBI Taxonomy" id="1276529"/>
    <lineage>
        <taxon>Eukaryota</taxon>
        <taxon>Fungi</taxon>
        <taxon>Dikarya</taxon>
        <taxon>Ascomycota</taxon>
        <taxon>Pezizomycotina</taxon>
        <taxon>Dothideomycetes</taxon>
        <taxon>Dothideomycetidae</taxon>
        <taxon>Mycosphaerellales</taxon>
        <taxon>Mycosphaerellaceae</taxon>
        <taxon>Zymoseptoria</taxon>
    </lineage>
</organism>
<name>A0A1Y6LWQ5_ZYMTR</name>
<gene>
    <name evidence="2" type="ORF">ZT1A5_G8565</name>
</gene>
<dbReference type="EMBL" id="LT882683">
    <property type="protein sequence ID" value="SMY27121.1"/>
    <property type="molecule type" value="Genomic_DNA"/>
</dbReference>
<accession>A0A1Y6LWQ5</accession>
<evidence type="ECO:0000256" key="1">
    <source>
        <dbReference type="SAM" id="MobiDB-lite"/>
    </source>
</evidence>
<evidence type="ECO:0000313" key="2">
    <source>
        <dbReference type="EMBL" id="SMY27121.1"/>
    </source>
</evidence>